<dbReference type="EMBL" id="BLXT01007882">
    <property type="protein sequence ID" value="GFO43344.1"/>
    <property type="molecule type" value="Genomic_DNA"/>
</dbReference>
<name>A0AAV4DGQ9_9GAST</name>
<dbReference type="AlphaFoldDB" id="A0AAV4DGQ9"/>
<sequence>MFKIKWRNLIYLYIHSKTHTQGDREHGQARDLGLHAVGSGGSSSRAVGFRVGGVRFEFQSMSSQFLIAPLALNGQLGLLRPRESKGKLPHNAICQKQPGSNSWFADAWTKRGTHFTLYIQHGVPINI</sequence>
<protein>
    <submittedName>
        <fullName evidence="1">Uncharacterized protein</fullName>
    </submittedName>
</protein>
<comment type="caution">
    <text evidence="1">The sequence shown here is derived from an EMBL/GenBank/DDBJ whole genome shotgun (WGS) entry which is preliminary data.</text>
</comment>
<organism evidence="1 2">
    <name type="scientific">Plakobranchus ocellatus</name>
    <dbReference type="NCBI Taxonomy" id="259542"/>
    <lineage>
        <taxon>Eukaryota</taxon>
        <taxon>Metazoa</taxon>
        <taxon>Spiralia</taxon>
        <taxon>Lophotrochozoa</taxon>
        <taxon>Mollusca</taxon>
        <taxon>Gastropoda</taxon>
        <taxon>Heterobranchia</taxon>
        <taxon>Euthyneura</taxon>
        <taxon>Panpulmonata</taxon>
        <taxon>Sacoglossa</taxon>
        <taxon>Placobranchoidea</taxon>
        <taxon>Plakobranchidae</taxon>
        <taxon>Plakobranchus</taxon>
    </lineage>
</organism>
<dbReference type="Proteomes" id="UP000735302">
    <property type="component" value="Unassembled WGS sequence"/>
</dbReference>
<evidence type="ECO:0000313" key="2">
    <source>
        <dbReference type="Proteomes" id="UP000735302"/>
    </source>
</evidence>
<proteinExistence type="predicted"/>
<reference evidence="1 2" key="1">
    <citation type="journal article" date="2021" name="Elife">
        <title>Chloroplast acquisition without the gene transfer in kleptoplastic sea slugs, Plakobranchus ocellatus.</title>
        <authorList>
            <person name="Maeda T."/>
            <person name="Takahashi S."/>
            <person name="Yoshida T."/>
            <person name="Shimamura S."/>
            <person name="Takaki Y."/>
            <person name="Nagai Y."/>
            <person name="Toyoda A."/>
            <person name="Suzuki Y."/>
            <person name="Arimoto A."/>
            <person name="Ishii H."/>
            <person name="Satoh N."/>
            <person name="Nishiyama T."/>
            <person name="Hasebe M."/>
            <person name="Maruyama T."/>
            <person name="Minagawa J."/>
            <person name="Obokata J."/>
            <person name="Shigenobu S."/>
        </authorList>
    </citation>
    <scope>NUCLEOTIDE SEQUENCE [LARGE SCALE GENOMIC DNA]</scope>
</reference>
<accession>A0AAV4DGQ9</accession>
<gene>
    <name evidence="1" type="ORF">PoB_006984900</name>
</gene>
<evidence type="ECO:0000313" key="1">
    <source>
        <dbReference type="EMBL" id="GFO43344.1"/>
    </source>
</evidence>
<keyword evidence="2" id="KW-1185">Reference proteome</keyword>